<comment type="caution">
    <text evidence="1">The sequence shown here is derived from an EMBL/GenBank/DDBJ whole genome shotgun (WGS) entry which is preliminary data.</text>
</comment>
<proteinExistence type="predicted"/>
<dbReference type="RefSeq" id="WP_190952566.1">
    <property type="nucleotide sequence ID" value="NZ_JACJTC010000039.1"/>
</dbReference>
<evidence type="ECO:0000313" key="1">
    <source>
        <dbReference type="EMBL" id="MBD2616079.1"/>
    </source>
</evidence>
<protein>
    <submittedName>
        <fullName evidence="1">Uncharacterized protein</fullName>
    </submittedName>
</protein>
<dbReference type="Proteomes" id="UP000606396">
    <property type="component" value="Unassembled WGS sequence"/>
</dbReference>
<keyword evidence="2" id="KW-1185">Reference proteome</keyword>
<accession>A0ABR8HLJ9</accession>
<reference evidence="1 2" key="1">
    <citation type="journal article" date="2020" name="ISME J.">
        <title>Comparative genomics reveals insights into cyanobacterial evolution and habitat adaptation.</title>
        <authorList>
            <person name="Chen M.Y."/>
            <person name="Teng W.K."/>
            <person name="Zhao L."/>
            <person name="Hu C.X."/>
            <person name="Zhou Y.K."/>
            <person name="Han B.P."/>
            <person name="Song L.R."/>
            <person name="Shu W.S."/>
        </authorList>
    </citation>
    <scope>NUCLEOTIDE SEQUENCE [LARGE SCALE GENOMIC DNA]</scope>
    <source>
        <strain evidence="1 2">FACHB-252</strain>
    </source>
</reference>
<dbReference type="EMBL" id="JACJTC010000039">
    <property type="protein sequence ID" value="MBD2616079.1"/>
    <property type="molecule type" value="Genomic_DNA"/>
</dbReference>
<name>A0ABR8HLJ9_NOSPU</name>
<evidence type="ECO:0000313" key="2">
    <source>
        <dbReference type="Proteomes" id="UP000606396"/>
    </source>
</evidence>
<gene>
    <name evidence="1" type="ORF">H6G94_33375</name>
</gene>
<sequence length="149" mass="17310">MLEITQNKLDVKSEYFFNLLQRIKERPGMYLGKRSIIRLRMLLDGYGMARMELGLPRTEQESKFDRFQEWIQAKFNITSSQGWDSIILFYSVDERDAFEKFLICINNLLAGRLPEVAYVCTPNSSESTPQFTQRIASRAELILGGTRKA</sequence>
<organism evidence="1 2">
    <name type="scientific">Nostoc punctiforme FACHB-252</name>
    <dbReference type="NCBI Taxonomy" id="1357509"/>
    <lineage>
        <taxon>Bacteria</taxon>
        <taxon>Bacillati</taxon>
        <taxon>Cyanobacteriota</taxon>
        <taxon>Cyanophyceae</taxon>
        <taxon>Nostocales</taxon>
        <taxon>Nostocaceae</taxon>
        <taxon>Nostoc</taxon>
    </lineage>
</organism>